<evidence type="ECO:0000313" key="2">
    <source>
        <dbReference type="Proteomes" id="UP001186974"/>
    </source>
</evidence>
<keyword evidence="2" id="KW-1185">Reference proteome</keyword>
<reference evidence="1" key="1">
    <citation type="submission" date="2024-09" db="EMBL/GenBank/DDBJ databases">
        <title>Black Yeasts Isolated from many extreme environments.</title>
        <authorList>
            <person name="Coleine C."/>
            <person name="Stajich J.E."/>
            <person name="Selbmann L."/>
        </authorList>
    </citation>
    <scope>NUCLEOTIDE SEQUENCE</scope>
    <source>
        <strain evidence="1">CCFEE 5737</strain>
    </source>
</reference>
<name>A0ACC3DF19_9PEZI</name>
<organism evidence="1 2">
    <name type="scientific">Coniosporium uncinatum</name>
    <dbReference type="NCBI Taxonomy" id="93489"/>
    <lineage>
        <taxon>Eukaryota</taxon>
        <taxon>Fungi</taxon>
        <taxon>Dikarya</taxon>
        <taxon>Ascomycota</taxon>
        <taxon>Pezizomycotina</taxon>
        <taxon>Dothideomycetes</taxon>
        <taxon>Dothideomycetes incertae sedis</taxon>
        <taxon>Coniosporium</taxon>
    </lineage>
</organism>
<dbReference type="Proteomes" id="UP001186974">
    <property type="component" value="Unassembled WGS sequence"/>
</dbReference>
<comment type="caution">
    <text evidence="1">The sequence shown here is derived from an EMBL/GenBank/DDBJ whole genome shotgun (WGS) entry which is preliminary data.</text>
</comment>
<accession>A0ACC3DF19</accession>
<gene>
    <name evidence="1" type="ORF">LTS18_001431</name>
</gene>
<dbReference type="EMBL" id="JAWDJW010005689">
    <property type="protein sequence ID" value="KAK3066884.1"/>
    <property type="molecule type" value="Genomic_DNA"/>
</dbReference>
<sequence length="128" mass="13885">ERPCTRCIKRNIGHLCHDEPRESTKKGKSDSTAGLEEKKLDSPLDVSSSALEQHANVQDAGLNLGPRHLSQSALDNETTIVHPSPVSAPQLSALTDNNQPCTLHQTVPLASYMKADQKSSPGRQPQLQ</sequence>
<feature type="non-terminal residue" evidence="1">
    <location>
        <position position="1"/>
    </location>
</feature>
<proteinExistence type="predicted"/>
<evidence type="ECO:0000313" key="1">
    <source>
        <dbReference type="EMBL" id="KAK3066884.1"/>
    </source>
</evidence>
<protein>
    <submittedName>
        <fullName evidence="1">Uncharacterized protein</fullName>
    </submittedName>
</protein>